<dbReference type="OrthoDB" id="269774at2"/>
<dbReference type="PROSITE" id="PS00678">
    <property type="entry name" value="WD_REPEATS_1"/>
    <property type="match status" value="2"/>
</dbReference>
<dbReference type="Proteomes" id="UP000019402">
    <property type="component" value="Unassembled WGS sequence"/>
</dbReference>
<dbReference type="EMBL" id="BAMD01000112">
    <property type="protein sequence ID" value="GAF05723.1"/>
    <property type="molecule type" value="Genomic_DNA"/>
</dbReference>
<dbReference type="RefSeq" id="WP_027470651.1">
    <property type="nucleotide sequence ID" value="NZ_BAMD01000112.1"/>
</dbReference>
<dbReference type="InterPro" id="IPR015943">
    <property type="entry name" value="WD40/YVTN_repeat-like_dom_sf"/>
</dbReference>
<sequence length="387" mass="44254">MKYFILACVFLCAVQTVWAQEDEYFVQLLKKGNGRVNAIDVNEANTMLLLGAENKSASVYDLNSKKVVFEVEAHYQPVIDVKFSKEEDVFYTIGDRSVKVWKIGDEKPDKIYTGTLINMTSWSITPDENYFVASSYNKKYCYWEASQLKAVKEVETGHKKNMIAVAISNDHKWVVTGALDTSIEVWNLQADKRKHLLLAHSRPVSCVEFVNNNKHIISASHDGNARLWDMESGQAIKMYLGHSLPISSIAVNPNGKFLLMASYDHTIGLFNIATGERIHVYEAHEAPVLDVVWNRQGNGFYSCDKDGNVMEWTVPDKVFVDFYFGKKIASELEESKLLLPRKKGEAKDVYKDRQTNAEKLKNKLQDKYYLEYLELERTFIIGDLIEN</sequence>
<protein>
    <submittedName>
        <fullName evidence="5">Uncharacterized protein</fullName>
    </submittedName>
</protein>
<dbReference type="PROSITE" id="PS50294">
    <property type="entry name" value="WD_REPEATS_REGION"/>
    <property type="match status" value="3"/>
</dbReference>
<dbReference type="Pfam" id="PF00400">
    <property type="entry name" value="WD40"/>
    <property type="match status" value="5"/>
</dbReference>
<dbReference type="SMART" id="SM00320">
    <property type="entry name" value="WD40"/>
    <property type="match status" value="7"/>
</dbReference>
<evidence type="ECO:0000256" key="4">
    <source>
        <dbReference type="SAM" id="SignalP"/>
    </source>
</evidence>
<dbReference type="eggNOG" id="COG2319">
    <property type="taxonomic scope" value="Bacteria"/>
</dbReference>
<dbReference type="InterPro" id="IPR001680">
    <property type="entry name" value="WD40_rpt"/>
</dbReference>
<evidence type="ECO:0000313" key="5">
    <source>
        <dbReference type="EMBL" id="GAF05723.1"/>
    </source>
</evidence>
<feature type="repeat" description="WD" evidence="3">
    <location>
        <begin position="281"/>
        <end position="314"/>
    </location>
</feature>
<keyword evidence="1 3" id="KW-0853">WD repeat</keyword>
<dbReference type="InterPro" id="IPR019775">
    <property type="entry name" value="WD40_repeat_CS"/>
</dbReference>
<keyword evidence="4" id="KW-0732">Signal</keyword>
<evidence type="ECO:0000313" key="6">
    <source>
        <dbReference type="Proteomes" id="UP000019402"/>
    </source>
</evidence>
<feature type="repeat" description="WD" evidence="3">
    <location>
        <begin position="155"/>
        <end position="196"/>
    </location>
</feature>
<dbReference type="SUPFAM" id="SSF50978">
    <property type="entry name" value="WD40 repeat-like"/>
    <property type="match status" value="1"/>
</dbReference>
<accession>W7YE31</accession>
<gene>
    <name evidence="5" type="ORF">JCM21142_104473</name>
</gene>
<organism evidence="5 6">
    <name type="scientific">Saccharicrinis fermentans DSM 9555 = JCM 21142</name>
    <dbReference type="NCBI Taxonomy" id="869213"/>
    <lineage>
        <taxon>Bacteria</taxon>
        <taxon>Pseudomonadati</taxon>
        <taxon>Bacteroidota</taxon>
        <taxon>Bacteroidia</taxon>
        <taxon>Marinilabiliales</taxon>
        <taxon>Marinilabiliaceae</taxon>
        <taxon>Saccharicrinis</taxon>
    </lineage>
</organism>
<feature type="repeat" description="WD" evidence="3">
    <location>
        <begin position="239"/>
        <end position="280"/>
    </location>
</feature>
<evidence type="ECO:0000256" key="1">
    <source>
        <dbReference type="ARBA" id="ARBA00022574"/>
    </source>
</evidence>
<feature type="signal peptide" evidence="4">
    <location>
        <begin position="1"/>
        <end position="19"/>
    </location>
</feature>
<dbReference type="PROSITE" id="PS50082">
    <property type="entry name" value="WD_REPEATS_2"/>
    <property type="match status" value="4"/>
</dbReference>
<dbReference type="Gene3D" id="2.130.10.10">
    <property type="entry name" value="YVTN repeat-like/Quinoprotein amine dehydrogenase"/>
    <property type="match status" value="2"/>
</dbReference>
<dbReference type="InterPro" id="IPR036322">
    <property type="entry name" value="WD40_repeat_dom_sf"/>
</dbReference>
<proteinExistence type="predicted"/>
<keyword evidence="6" id="KW-1185">Reference proteome</keyword>
<feature type="repeat" description="WD" evidence="3">
    <location>
        <begin position="197"/>
        <end position="238"/>
    </location>
</feature>
<dbReference type="STRING" id="869213.GCA_000517085_00652"/>
<dbReference type="PANTHER" id="PTHR19879:SF9">
    <property type="entry name" value="TRANSCRIPTION INITIATION FACTOR TFIID SUBUNIT 5"/>
    <property type="match status" value="1"/>
</dbReference>
<keyword evidence="2" id="KW-0677">Repeat</keyword>
<reference evidence="5 6" key="1">
    <citation type="journal article" date="2014" name="Genome Announc.">
        <title>Draft Genome Sequence of Cytophaga fermentans JCM 21142T, a Facultative Anaerobe Isolated from Marine Mud.</title>
        <authorList>
            <person name="Starns D."/>
            <person name="Oshima K."/>
            <person name="Suda W."/>
            <person name="Iino T."/>
            <person name="Yuki M."/>
            <person name="Inoue J."/>
            <person name="Kitamura K."/>
            <person name="Iida T."/>
            <person name="Darby A."/>
            <person name="Hattori M."/>
            <person name="Ohkuma M."/>
        </authorList>
    </citation>
    <scope>NUCLEOTIDE SEQUENCE [LARGE SCALE GENOMIC DNA]</scope>
    <source>
        <strain evidence="5 6">JCM 21142</strain>
    </source>
</reference>
<evidence type="ECO:0000256" key="2">
    <source>
        <dbReference type="ARBA" id="ARBA00022737"/>
    </source>
</evidence>
<dbReference type="PANTHER" id="PTHR19879">
    <property type="entry name" value="TRANSCRIPTION INITIATION FACTOR TFIID"/>
    <property type="match status" value="1"/>
</dbReference>
<dbReference type="AlphaFoldDB" id="W7YE31"/>
<comment type="caution">
    <text evidence="5">The sequence shown here is derived from an EMBL/GenBank/DDBJ whole genome shotgun (WGS) entry which is preliminary data.</text>
</comment>
<feature type="chain" id="PRO_5004904173" evidence="4">
    <location>
        <begin position="20"/>
        <end position="387"/>
    </location>
</feature>
<name>W7YE31_9BACT</name>
<dbReference type="CDD" id="cd00200">
    <property type="entry name" value="WD40"/>
    <property type="match status" value="1"/>
</dbReference>
<evidence type="ECO:0000256" key="3">
    <source>
        <dbReference type="PROSITE-ProRule" id="PRU00221"/>
    </source>
</evidence>